<dbReference type="InterPro" id="IPR029057">
    <property type="entry name" value="PRTase-like"/>
</dbReference>
<dbReference type="PANTHER" id="PTHR47505:SF1">
    <property type="entry name" value="DNA UTILIZATION PROTEIN YHGH"/>
    <property type="match status" value="1"/>
</dbReference>
<feature type="domain" description="Double zinc ribbon" evidence="3">
    <location>
        <begin position="1"/>
        <end position="58"/>
    </location>
</feature>
<evidence type="ECO:0000259" key="3">
    <source>
        <dbReference type="Pfam" id="PF18912"/>
    </source>
</evidence>
<dbReference type="Pfam" id="PF00156">
    <property type="entry name" value="Pribosyltran"/>
    <property type="match status" value="1"/>
</dbReference>
<dbReference type="EMBL" id="JAXCLW010000001">
    <property type="protein sequence ID" value="MDY0882476.1"/>
    <property type="molecule type" value="Genomic_DNA"/>
</dbReference>
<protein>
    <submittedName>
        <fullName evidence="4">ComF family protein</fullName>
    </submittedName>
</protein>
<sequence>MDAVLPPRCLKCGALVEAQGSLCMTCWPQLRLLAPPCCTCCGYPFESDLEVALCAACMAQPPRYARARSVLAYDEGSRDLILAFKHADRGDLTMPFARWMARAGAELLAEADLIAPLPLHWRRLLFRRYNQAALLATAIGRIAGRPVMPDLLRRHRATPKQGHLSRSARRRNVQGAFRLSEKHESMIAGKRLLLIDDVITTGATVESCARILLDRGAAAVDVLALAQVIRPRSVTSA</sequence>
<dbReference type="Proteomes" id="UP001279642">
    <property type="component" value="Unassembled WGS sequence"/>
</dbReference>
<dbReference type="InterPro" id="IPR051910">
    <property type="entry name" value="ComF/GntX_DNA_util-trans"/>
</dbReference>
<feature type="domain" description="Phosphoribosyltransferase" evidence="2">
    <location>
        <begin position="182"/>
        <end position="226"/>
    </location>
</feature>
<reference evidence="4 5" key="1">
    <citation type="journal article" date="2016" name="Antonie Van Leeuwenhoek">
        <title>Dongia soli sp. nov., isolated from soil from Dokdo, Korea.</title>
        <authorList>
            <person name="Kim D.U."/>
            <person name="Lee H."/>
            <person name="Kim H."/>
            <person name="Kim S.G."/>
            <person name="Ka J.O."/>
        </authorList>
    </citation>
    <scope>NUCLEOTIDE SEQUENCE [LARGE SCALE GENOMIC DNA]</scope>
    <source>
        <strain evidence="4 5">D78</strain>
    </source>
</reference>
<evidence type="ECO:0000256" key="1">
    <source>
        <dbReference type="ARBA" id="ARBA00008007"/>
    </source>
</evidence>
<dbReference type="InterPro" id="IPR044005">
    <property type="entry name" value="DZR_2"/>
</dbReference>
<dbReference type="CDD" id="cd06223">
    <property type="entry name" value="PRTases_typeI"/>
    <property type="match status" value="1"/>
</dbReference>
<proteinExistence type="inferred from homology"/>
<accession>A0ABU5E8I6</accession>
<evidence type="ECO:0000313" key="5">
    <source>
        <dbReference type="Proteomes" id="UP001279642"/>
    </source>
</evidence>
<comment type="caution">
    <text evidence="4">The sequence shown here is derived from an EMBL/GenBank/DDBJ whole genome shotgun (WGS) entry which is preliminary data.</text>
</comment>
<dbReference type="SUPFAM" id="SSF53271">
    <property type="entry name" value="PRTase-like"/>
    <property type="match status" value="1"/>
</dbReference>
<dbReference type="Pfam" id="PF18912">
    <property type="entry name" value="DZR_2"/>
    <property type="match status" value="1"/>
</dbReference>
<keyword evidence="5" id="KW-1185">Reference proteome</keyword>
<organism evidence="4 5">
    <name type="scientific">Dongia soli</name>
    <dbReference type="NCBI Taxonomy" id="600628"/>
    <lineage>
        <taxon>Bacteria</taxon>
        <taxon>Pseudomonadati</taxon>
        <taxon>Pseudomonadota</taxon>
        <taxon>Alphaproteobacteria</taxon>
        <taxon>Rhodospirillales</taxon>
        <taxon>Dongiaceae</taxon>
        <taxon>Dongia</taxon>
    </lineage>
</organism>
<dbReference type="InterPro" id="IPR000836">
    <property type="entry name" value="PRTase_dom"/>
</dbReference>
<dbReference type="Gene3D" id="3.40.50.2020">
    <property type="match status" value="1"/>
</dbReference>
<gene>
    <name evidence="4" type="ORF">SMD27_06455</name>
</gene>
<dbReference type="RefSeq" id="WP_320507499.1">
    <property type="nucleotide sequence ID" value="NZ_JAXCLW010000001.1"/>
</dbReference>
<comment type="similarity">
    <text evidence="1">Belongs to the ComF/GntX family.</text>
</comment>
<evidence type="ECO:0000259" key="2">
    <source>
        <dbReference type="Pfam" id="PF00156"/>
    </source>
</evidence>
<name>A0ABU5E8I6_9PROT</name>
<dbReference type="PANTHER" id="PTHR47505">
    <property type="entry name" value="DNA UTILIZATION PROTEIN YHGH"/>
    <property type="match status" value="1"/>
</dbReference>
<evidence type="ECO:0000313" key="4">
    <source>
        <dbReference type="EMBL" id="MDY0882476.1"/>
    </source>
</evidence>